<evidence type="ECO:0000313" key="1">
    <source>
        <dbReference type="EMBL" id="AEP88502.1"/>
    </source>
</evidence>
<dbReference type="AlphaFoldDB" id="G4P1H3"/>
<keyword evidence="2" id="KW-1185">Reference proteome</keyword>
<dbReference type="HOGENOM" id="CLU_3196301_0_0_9"/>
<dbReference type="KEGG" id="bst:GYO_3931"/>
<dbReference type="EMBL" id="CP002905">
    <property type="protein sequence ID" value="AEP88502.1"/>
    <property type="molecule type" value="Genomic_DNA"/>
</dbReference>
<sequence>MIARLDPKQQCANDFDEQIIKKRKPGFQSVISSKRLSQIVRRLSE</sequence>
<gene>
    <name evidence="1" type="ordered locus">GYO_3931</name>
</gene>
<accession>G4P1H3</accession>
<protein>
    <submittedName>
        <fullName evidence="1">Uncharacterized protein</fullName>
    </submittedName>
</protein>
<proteinExistence type="predicted"/>
<evidence type="ECO:0000313" key="2">
    <source>
        <dbReference type="Proteomes" id="UP000002651"/>
    </source>
</evidence>
<organism evidence="1 2">
    <name type="scientific">Bacillus spizizenii (strain DSM 15029 / JCM 12233 / NBRC 101239 / NRRL B-23049 / TU-B-10)</name>
    <name type="common">Bacillus subtilis subsp. spizizenii</name>
    <dbReference type="NCBI Taxonomy" id="1052585"/>
    <lineage>
        <taxon>Bacteria</taxon>
        <taxon>Bacillati</taxon>
        <taxon>Bacillota</taxon>
        <taxon>Bacilli</taxon>
        <taxon>Bacillales</taxon>
        <taxon>Bacillaceae</taxon>
        <taxon>Bacillus</taxon>
    </lineage>
</organism>
<name>G4P1H3_BACS4</name>
<reference evidence="1 2" key="1">
    <citation type="journal article" date="2012" name="J. Bacteriol.">
        <title>Whole-genome sequences of Bacillus subtilis and close relatives.</title>
        <authorList>
            <person name="Earl A.M."/>
            <person name="Eppinger M."/>
            <person name="Fricke W.F."/>
            <person name="Rosovitz M.J."/>
            <person name="Rasko D.A."/>
            <person name="Daugherty S."/>
            <person name="Losick R."/>
            <person name="Kolter R."/>
            <person name="Ravel J."/>
        </authorList>
    </citation>
    <scope>NUCLEOTIDE SEQUENCE [LARGE SCALE GENOMIC DNA]</scope>
    <source>
        <strain evidence="2">DSM 15029 / JCM 12233 / NBRC 101239 / NRRL B-23049 / TU-B-10</strain>
    </source>
</reference>
<dbReference type="Proteomes" id="UP000002651">
    <property type="component" value="Chromosome"/>
</dbReference>